<feature type="coiled-coil region" evidence="1">
    <location>
        <begin position="963"/>
        <end position="1021"/>
    </location>
</feature>
<feature type="compositionally biased region" description="Basic and acidic residues" evidence="2">
    <location>
        <begin position="487"/>
        <end position="499"/>
    </location>
</feature>
<dbReference type="PANTHER" id="PTHR31434">
    <property type="entry name" value="S PHASE CYCLIN A-ASSOCIATED PROTEIN IN THE ENDOPLASMIC RETICULUM"/>
    <property type="match status" value="1"/>
</dbReference>
<feature type="compositionally biased region" description="Polar residues" evidence="2">
    <location>
        <begin position="943"/>
        <end position="961"/>
    </location>
</feature>
<feature type="compositionally biased region" description="Polar residues" evidence="2">
    <location>
        <begin position="1552"/>
        <end position="1569"/>
    </location>
</feature>
<evidence type="ECO:0000313" key="5">
    <source>
        <dbReference type="RefSeq" id="XP_021860914.2"/>
    </source>
</evidence>
<feature type="compositionally biased region" description="Low complexity" evidence="2">
    <location>
        <begin position="102"/>
        <end position="116"/>
    </location>
</feature>
<evidence type="ECO:0000256" key="2">
    <source>
        <dbReference type="SAM" id="MobiDB-lite"/>
    </source>
</evidence>
<name>A0A9R0J6N5_SPIOL</name>
<feature type="compositionally biased region" description="Polar residues" evidence="2">
    <location>
        <begin position="348"/>
        <end position="363"/>
    </location>
</feature>
<feature type="region of interest" description="Disordered" evidence="2">
    <location>
        <begin position="96"/>
        <end position="122"/>
    </location>
</feature>
<evidence type="ECO:0000313" key="4">
    <source>
        <dbReference type="Proteomes" id="UP000813463"/>
    </source>
</evidence>
<feature type="region of interest" description="Disordered" evidence="2">
    <location>
        <begin position="487"/>
        <end position="588"/>
    </location>
</feature>
<proteinExistence type="predicted"/>
<feature type="coiled-coil region" evidence="1">
    <location>
        <begin position="408"/>
        <end position="435"/>
    </location>
</feature>
<feature type="compositionally biased region" description="Polar residues" evidence="2">
    <location>
        <begin position="1579"/>
        <end position="1588"/>
    </location>
</feature>
<feature type="region of interest" description="Disordered" evidence="2">
    <location>
        <begin position="348"/>
        <end position="370"/>
    </location>
</feature>
<sequence length="1674" mass="187232">MDDSVAAAADDQGSGWFEVKKKHRSSSKFSIQNWVGGFSRQQVNGKGRSSNVKYRSNISKPGKDSVQRGVSSHSSSSKEHEKDTCLDKCVVGDDTGRPKTPPLKIITTTSSQSSSTANENVTEKKSDIVQRIKWGDLEDDALDCGTAAVSEIRFGEIGDDDLAMCCTSRNVCDLSACNLSKDYPVVNNSTFEVLEEASDMCYSKPPFPVDESLEENCKEVIEVASTDVGMLSTTTKVIDANCSGLDHKELVNNDVENHNEDHACGSSNDVFQCSSIEEPAKIVELSAPILTPGVCDLGFSSVKDEDNADGMLIARDMDISPSVPNLAEAPENCNAASVPADCGSGIPNSSSTDNLLNTPTMNINREPEGGESKERFRERLWCFLFENLNRAVDELYLLCELECDLGQVKEAMVVLQEAESDFRELNIRVEEFETLKTSCPPTSGAVMSIKGDHRRPHALSWEVRRMTTSPHRAEILSSSLEAFKKVQEEREKERASGEVKKRHKRLPTMDEHKRENIPDTSELETKSRRKSGISDAARLNTSRERRSTEAGRSSKAPVQNSRVALVTSASDPTTTKLPSRGSSAAFVGGKGKKEQLGSLAEMEKLFEGDVFRRHNVAGDKEKEKRNSQPWRPVDAWKEKRNWEEILAPPRRLSSRVSHSPCMSRRSIERARVLHDKLMSPEKKKKTAVDMKKEAAEKHARAMRIRSELENERVQKLQRTSEKLNRVSEWHAVRSMKLREGMYARHQRSESRHEAHIAQVVKRAGDESIKVNEVRFITSLNEENKKFLLRQKLHDSEMRRAEKFQVMKTKQKEDMAREEAVIERRKLIEAEKLQRLAETQRRKEEAQLRREEERKASSAAREARTMEQLRRKEERAKAQQEEAELLAQRLAERLSESDQRRKVYLEQIRERASMDFRDQSSPLMRRSLNKEGQGRLTPPRNSDDNQTNNPSSESGPVNNGIGMQQSLKRRIKKIRQKLMALKHDLPENPAAENVGIGYRTAVATARAKIGRWLQDLQRLRQERKEGAASIGLITAEMIKYLDGKELELQSSRQAGLLDFISSALPASHISKPEACQVTIYLLRLLKVVLYVPTNRSYFLSQNLSPPLIPMLSAALESYIKITASLNSPGNTSSQQSKTSSENFDSISEVLDGFLWTATTIIGLPTFDERQRQMQDGLLELIVSYQIIHRLRDLFALYDRPPVEGSPFPASILLSIKLLVVLTSKPCAVFSIDWECYPVVMMPKNEAEVTNIMKNSNSGCLVARDFQKGFQLSSSAANCDMSKLSCAHKDEQCGESLFSEIVGEKELGNNPMELTSSNTATTVELLDSQKDSQKDEKTCASQGKKDGKHMSVKQPHTFLLSAISETGLVCLPSLLTAVLLQANNRLSSEQGSYVLPSNFEEVATGVLKVLNNLALTDIAFMQQMLAMPDLKMEFFHVMSFLLTHCTINWKVASDQVGLLLLESLMLLGYFSLFHPGNQAVLRWGNTPTILHKVCDLPFAFFSDLELMPILAGTLVAVCFGCEQNKGIVQQELSTEMIISLVKSWKSSLPLVRSKSPTGNSSMEDSTDSPVLSTLERRKLQSDASAKSTRFTARGSRLSLPKGSVSGSSNGRIGKIRNTRDNRTSKMSEDSTSKIKVLPSESPGSLSLYCRFPPSFIDRAEQFFSKEHDRENDDARA</sequence>
<feature type="compositionally biased region" description="Basic and acidic residues" evidence="2">
    <location>
        <begin position="1615"/>
        <end position="1630"/>
    </location>
</feature>
<dbReference type="RefSeq" id="XP_021860914.2">
    <property type="nucleotide sequence ID" value="XM_022005222.2"/>
</dbReference>
<dbReference type="KEGG" id="soe:110799939"/>
<feature type="region of interest" description="Disordered" evidence="2">
    <location>
        <begin position="1327"/>
        <end position="1346"/>
    </location>
</feature>
<keyword evidence="4" id="KW-1185">Reference proteome</keyword>
<evidence type="ECO:0000256" key="1">
    <source>
        <dbReference type="SAM" id="Coils"/>
    </source>
</evidence>
<dbReference type="InterPro" id="IPR032446">
    <property type="entry name" value="SCAPER_N"/>
</dbReference>
<feature type="region of interest" description="Disordered" evidence="2">
    <location>
        <begin position="1548"/>
        <end position="1640"/>
    </location>
</feature>
<feature type="compositionally biased region" description="Basic and acidic residues" evidence="2">
    <location>
        <begin position="507"/>
        <end position="517"/>
    </location>
</feature>
<gene>
    <name evidence="5" type="primary">LOC110799939</name>
</gene>
<dbReference type="Pfam" id="PF16501">
    <property type="entry name" value="SCAPER_N"/>
    <property type="match status" value="1"/>
</dbReference>
<feature type="compositionally biased region" description="Polar residues" evidence="2">
    <location>
        <begin position="556"/>
        <end position="582"/>
    </location>
</feature>
<feature type="region of interest" description="Disordered" evidence="2">
    <location>
        <begin position="1"/>
        <end position="81"/>
    </location>
</feature>
<reference evidence="5" key="2">
    <citation type="submission" date="2025-08" db="UniProtKB">
        <authorList>
            <consortium name="RefSeq"/>
        </authorList>
    </citation>
    <scope>IDENTIFICATION</scope>
    <source>
        <tissue evidence="5">Leaf</tissue>
    </source>
</reference>
<feature type="compositionally biased region" description="Polar residues" evidence="2">
    <location>
        <begin position="27"/>
        <end position="59"/>
    </location>
</feature>
<feature type="domain" description="S phase cyclin A-associated protein in the endoplasmic reticulum N-terminal" evidence="3">
    <location>
        <begin position="371"/>
        <end position="471"/>
    </location>
</feature>
<evidence type="ECO:0000259" key="3">
    <source>
        <dbReference type="Pfam" id="PF16501"/>
    </source>
</evidence>
<feature type="region of interest" description="Disordered" evidence="2">
    <location>
        <begin position="837"/>
        <end position="875"/>
    </location>
</feature>
<organism evidence="4 5">
    <name type="scientific">Spinacia oleracea</name>
    <name type="common">Spinach</name>
    <dbReference type="NCBI Taxonomy" id="3562"/>
    <lineage>
        <taxon>Eukaryota</taxon>
        <taxon>Viridiplantae</taxon>
        <taxon>Streptophyta</taxon>
        <taxon>Embryophyta</taxon>
        <taxon>Tracheophyta</taxon>
        <taxon>Spermatophyta</taxon>
        <taxon>Magnoliopsida</taxon>
        <taxon>eudicotyledons</taxon>
        <taxon>Gunneridae</taxon>
        <taxon>Pentapetalae</taxon>
        <taxon>Caryophyllales</taxon>
        <taxon>Chenopodiaceae</taxon>
        <taxon>Chenopodioideae</taxon>
        <taxon>Anserineae</taxon>
        <taxon>Spinacia</taxon>
    </lineage>
</organism>
<reference evidence="4" key="1">
    <citation type="journal article" date="2021" name="Nat. Commun.">
        <title>Genomic analyses provide insights into spinach domestication and the genetic basis of agronomic traits.</title>
        <authorList>
            <person name="Cai X."/>
            <person name="Sun X."/>
            <person name="Xu C."/>
            <person name="Sun H."/>
            <person name="Wang X."/>
            <person name="Ge C."/>
            <person name="Zhang Z."/>
            <person name="Wang Q."/>
            <person name="Fei Z."/>
            <person name="Jiao C."/>
            <person name="Wang Q."/>
        </authorList>
    </citation>
    <scope>NUCLEOTIDE SEQUENCE [LARGE SCALE GENOMIC DNA]</scope>
    <source>
        <strain evidence="4">cv. Varoflay</strain>
    </source>
</reference>
<feature type="region of interest" description="Disordered" evidence="2">
    <location>
        <begin position="914"/>
        <end position="961"/>
    </location>
</feature>
<dbReference type="GeneID" id="110799939"/>
<keyword evidence="1" id="KW-0175">Coiled coil</keyword>
<dbReference type="Proteomes" id="UP000813463">
    <property type="component" value="Chromosome 5"/>
</dbReference>
<protein>
    <recommendedName>
        <fullName evidence="3">S phase cyclin A-associated protein in the endoplasmic reticulum N-terminal domain-containing protein</fullName>
    </recommendedName>
</protein>
<dbReference type="PANTHER" id="PTHR31434:SF2">
    <property type="entry name" value="S PHASE CYCLIN A-ASSOCIATED PROTEIN IN THE ENDOPLASMIC RETICULUM"/>
    <property type="match status" value="1"/>
</dbReference>
<accession>A0A9R0J6N5</accession>